<dbReference type="InterPro" id="IPR046357">
    <property type="entry name" value="PPIase_dom_sf"/>
</dbReference>
<evidence type="ECO:0000313" key="2">
    <source>
        <dbReference type="EMBL" id="OEU09778.1"/>
    </source>
</evidence>
<name>A0A1E7EUT1_9STRA</name>
<proteinExistence type="predicted"/>
<dbReference type="EMBL" id="KV784374">
    <property type="protein sequence ID" value="OEU09778.1"/>
    <property type="molecule type" value="Genomic_DNA"/>
</dbReference>
<protein>
    <submittedName>
        <fullName evidence="2">Uncharacterized protein</fullName>
    </submittedName>
</protein>
<sequence>MDRRRVLSTILATTTSLSSVFYFSPSRADALVKGVAPPPKKSVGGAEKLKCTNVEECQDMAAIRDDLKAQEEAGGPPPLVTKGGVKYRDISVSSSPDDTNNSDKGEDGNTSNSNSISAQDGDDVSIYFKVLKLGKRSYDGLSGEGTVVFSRGYGLEDDEDKPAQKSFSTCIGSTSNIPALNEALVGMKLNGVRRFAILPQKGWERQTKACDGGPGGGGAGGDIRTDYVVVPTATIVQQEVCLDNTKLPFPSTYAQQRRMAQRFDQSLIMEVQLVSIDNKNKQIPTPTPLY</sequence>
<dbReference type="SUPFAM" id="SSF54534">
    <property type="entry name" value="FKBP-like"/>
    <property type="match status" value="1"/>
</dbReference>
<dbReference type="AlphaFoldDB" id="A0A1E7EUT1"/>
<evidence type="ECO:0000256" key="1">
    <source>
        <dbReference type="SAM" id="MobiDB-lite"/>
    </source>
</evidence>
<dbReference type="OrthoDB" id="1902587at2759"/>
<organism evidence="2 3">
    <name type="scientific">Fragilariopsis cylindrus CCMP1102</name>
    <dbReference type="NCBI Taxonomy" id="635003"/>
    <lineage>
        <taxon>Eukaryota</taxon>
        <taxon>Sar</taxon>
        <taxon>Stramenopiles</taxon>
        <taxon>Ochrophyta</taxon>
        <taxon>Bacillariophyta</taxon>
        <taxon>Bacillariophyceae</taxon>
        <taxon>Bacillariophycidae</taxon>
        <taxon>Bacillariales</taxon>
        <taxon>Bacillariaceae</taxon>
        <taxon>Fragilariopsis</taxon>
    </lineage>
</organism>
<accession>A0A1E7EUT1</accession>
<dbReference type="InParanoid" id="A0A1E7EUT1"/>
<dbReference type="KEGG" id="fcy:FRACYDRAFT_228597"/>
<reference evidence="2 3" key="1">
    <citation type="submission" date="2016-09" db="EMBL/GenBank/DDBJ databases">
        <title>Extensive genetic diversity and differential bi-allelic expression allows diatom success in the polar Southern Ocean.</title>
        <authorList>
            <consortium name="DOE Joint Genome Institute"/>
            <person name="Mock T."/>
            <person name="Otillar R.P."/>
            <person name="Strauss J."/>
            <person name="Dupont C."/>
            <person name="Frickenhaus S."/>
            <person name="Maumus F."/>
            <person name="Mcmullan M."/>
            <person name="Sanges R."/>
            <person name="Schmutz J."/>
            <person name="Toseland A."/>
            <person name="Valas R."/>
            <person name="Veluchamy A."/>
            <person name="Ward B.J."/>
            <person name="Allen A."/>
            <person name="Barry K."/>
            <person name="Falciatore A."/>
            <person name="Ferrante M."/>
            <person name="Fortunato A.E."/>
            <person name="Gloeckner G."/>
            <person name="Gruber A."/>
            <person name="Hipkin R."/>
            <person name="Janech M."/>
            <person name="Kroth P."/>
            <person name="Leese F."/>
            <person name="Lindquist E."/>
            <person name="Lyon B.R."/>
            <person name="Martin J."/>
            <person name="Mayer C."/>
            <person name="Parker M."/>
            <person name="Quesneville H."/>
            <person name="Raymond J."/>
            <person name="Uhlig C."/>
            <person name="Valentin K.U."/>
            <person name="Worden A.Z."/>
            <person name="Armbrust E.V."/>
            <person name="Bowler C."/>
            <person name="Green B."/>
            <person name="Moulton V."/>
            <person name="Van Oosterhout C."/>
            <person name="Grigoriev I."/>
        </authorList>
    </citation>
    <scope>NUCLEOTIDE SEQUENCE [LARGE SCALE GENOMIC DNA]</scope>
    <source>
        <strain evidence="2 3">CCMP1102</strain>
    </source>
</reference>
<dbReference type="Proteomes" id="UP000095751">
    <property type="component" value="Unassembled WGS sequence"/>
</dbReference>
<evidence type="ECO:0000313" key="3">
    <source>
        <dbReference type="Proteomes" id="UP000095751"/>
    </source>
</evidence>
<dbReference type="GO" id="GO:0003755">
    <property type="term" value="F:peptidyl-prolyl cis-trans isomerase activity"/>
    <property type="evidence" value="ECO:0007669"/>
    <property type="project" value="InterPro"/>
</dbReference>
<gene>
    <name evidence="2" type="ORF">FRACYDRAFT_228597</name>
</gene>
<feature type="compositionally biased region" description="Polar residues" evidence="1">
    <location>
        <begin position="108"/>
        <end position="118"/>
    </location>
</feature>
<dbReference type="Gene3D" id="3.10.50.40">
    <property type="match status" value="1"/>
</dbReference>
<keyword evidence="3" id="KW-1185">Reference proteome</keyword>
<feature type="region of interest" description="Disordered" evidence="1">
    <location>
        <begin position="69"/>
        <end position="118"/>
    </location>
</feature>